<dbReference type="EMBL" id="JBCITM010000005">
    <property type="protein sequence ID" value="MEN1760124.1"/>
    <property type="molecule type" value="Genomic_DNA"/>
</dbReference>
<evidence type="ECO:0000256" key="4">
    <source>
        <dbReference type="ARBA" id="ARBA00022692"/>
    </source>
</evidence>
<dbReference type="Gene3D" id="1.10.3720.10">
    <property type="entry name" value="MetI-like"/>
    <property type="match status" value="1"/>
</dbReference>
<evidence type="ECO:0000313" key="9">
    <source>
        <dbReference type="EMBL" id="MEN1760124.1"/>
    </source>
</evidence>
<evidence type="ECO:0000259" key="8">
    <source>
        <dbReference type="PROSITE" id="PS50928"/>
    </source>
</evidence>
<dbReference type="PANTHER" id="PTHR30193">
    <property type="entry name" value="ABC TRANSPORTER PERMEASE PROTEIN"/>
    <property type="match status" value="1"/>
</dbReference>
<dbReference type="PANTHER" id="PTHR30193:SF37">
    <property type="entry name" value="INNER MEMBRANE ABC TRANSPORTER PERMEASE PROTEIN YCJO"/>
    <property type="match status" value="1"/>
</dbReference>
<comment type="similarity">
    <text evidence="7">Belongs to the binding-protein-dependent transport system permease family.</text>
</comment>
<keyword evidence="3" id="KW-1003">Cell membrane</keyword>
<evidence type="ECO:0000256" key="6">
    <source>
        <dbReference type="ARBA" id="ARBA00023136"/>
    </source>
</evidence>
<feature type="transmembrane region" description="Helical" evidence="7">
    <location>
        <begin position="112"/>
        <end position="131"/>
    </location>
</feature>
<dbReference type="Pfam" id="PF00528">
    <property type="entry name" value="BPD_transp_1"/>
    <property type="match status" value="1"/>
</dbReference>
<accession>A0ABU9VST7</accession>
<dbReference type="SUPFAM" id="SSF160964">
    <property type="entry name" value="MalF N-terminal region-like"/>
    <property type="match status" value="1"/>
</dbReference>
<protein>
    <submittedName>
        <fullName evidence="9">Sugar ABC transporter permease</fullName>
    </submittedName>
</protein>
<keyword evidence="5 7" id="KW-1133">Transmembrane helix</keyword>
<dbReference type="SUPFAM" id="SSF161098">
    <property type="entry name" value="MetI-like"/>
    <property type="match status" value="1"/>
</dbReference>
<dbReference type="RefSeq" id="WP_343185444.1">
    <property type="nucleotide sequence ID" value="NZ_JBCITM010000005.1"/>
</dbReference>
<keyword evidence="10" id="KW-1185">Reference proteome</keyword>
<keyword evidence="2 7" id="KW-0813">Transport</keyword>
<dbReference type="InterPro" id="IPR051393">
    <property type="entry name" value="ABC_transporter_permease"/>
</dbReference>
<evidence type="ECO:0000256" key="5">
    <source>
        <dbReference type="ARBA" id="ARBA00022989"/>
    </source>
</evidence>
<keyword evidence="6 7" id="KW-0472">Membrane</keyword>
<organism evidence="9 10">
    <name type="scientific">Anoxynatronum sibiricum</name>
    <dbReference type="NCBI Taxonomy" id="210623"/>
    <lineage>
        <taxon>Bacteria</taxon>
        <taxon>Bacillati</taxon>
        <taxon>Bacillota</taxon>
        <taxon>Clostridia</taxon>
        <taxon>Eubacteriales</taxon>
        <taxon>Clostridiaceae</taxon>
        <taxon>Anoxynatronum</taxon>
    </lineage>
</organism>
<evidence type="ECO:0000256" key="1">
    <source>
        <dbReference type="ARBA" id="ARBA00004651"/>
    </source>
</evidence>
<reference evidence="9 10" key="1">
    <citation type="submission" date="2024-04" db="EMBL/GenBank/DDBJ databases">
        <title>Genome sequencing and metabolic network reconstruction of aminoacids and betaine degradation by Anoxynatronum sibiricum.</title>
        <authorList>
            <person name="Detkova E.N."/>
            <person name="Boltjanskaja Y.V."/>
            <person name="Mardanov A.V."/>
            <person name="Kevbrin V."/>
        </authorList>
    </citation>
    <scope>NUCLEOTIDE SEQUENCE [LARGE SCALE GENOMIC DNA]</scope>
    <source>
        <strain evidence="9 10">Z-7981</strain>
    </source>
</reference>
<comment type="subcellular location">
    <subcellularLocation>
        <location evidence="1 7">Cell membrane</location>
        <topology evidence="1 7">Multi-pass membrane protein</topology>
    </subcellularLocation>
</comment>
<dbReference type="PROSITE" id="PS50928">
    <property type="entry name" value="ABC_TM1"/>
    <property type="match status" value="1"/>
</dbReference>
<dbReference type="InterPro" id="IPR000515">
    <property type="entry name" value="MetI-like"/>
</dbReference>
<comment type="caution">
    <text evidence="9">The sequence shown here is derived from an EMBL/GenBank/DDBJ whole genome shotgun (WGS) entry which is preliminary data.</text>
</comment>
<evidence type="ECO:0000256" key="3">
    <source>
        <dbReference type="ARBA" id="ARBA00022475"/>
    </source>
</evidence>
<evidence type="ECO:0000256" key="2">
    <source>
        <dbReference type="ARBA" id="ARBA00022448"/>
    </source>
</evidence>
<feature type="domain" description="ABC transmembrane type-1" evidence="8">
    <location>
        <begin position="74"/>
        <end position="286"/>
    </location>
</feature>
<gene>
    <name evidence="9" type="ORF">AAIG11_06550</name>
</gene>
<feature type="transmembrane region" description="Helical" evidence="7">
    <location>
        <begin position="78"/>
        <end position="100"/>
    </location>
</feature>
<feature type="transmembrane region" description="Helical" evidence="7">
    <location>
        <begin position="12"/>
        <end position="36"/>
    </location>
</feature>
<feature type="transmembrane region" description="Helical" evidence="7">
    <location>
        <begin position="211"/>
        <end position="230"/>
    </location>
</feature>
<sequence>MRKLLRHQSFQVNLHAWLLLLPSLIFLSLFTFYPIISTVWLSFFRLDLSTPSAVFNGIGNYQRLLEDAIFIKTLKNNLWFAAGTIPASMGLGMVMALALNKAMVGRSWLRTFVFYPTVIPMIAIANIWMFLYTPEYGLLNQVLGLAGVGRINWLGSPGTVMWAMIAMTVWKESGFYMIFYLAGLQNIPRELYEAAEMDGAPGISVFRHITFPLLMPTHLFVFIIALTNAFKLVDHLVIMTQGGPNNASNLLLYYIYETAFNYWNQGYASALTVVMLTIMLAIAAIQFFTTDRKIHYS</sequence>
<evidence type="ECO:0000313" key="10">
    <source>
        <dbReference type="Proteomes" id="UP001407405"/>
    </source>
</evidence>
<dbReference type="InterPro" id="IPR035906">
    <property type="entry name" value="MetI-like_sf"/>
</dbReference>
<evidence type="ECO:0000256" key="7">
    <source>
        <dbReference type="RuleBase" id="RU363032"/>
    </source>
</evidence>
<keyword evidence="4 7" id="KW-0812">Transmembrane</keyword>
<feature type="transmembrane region" description="Helical" evidence="7">
    <location>
        <begin position="267"/>
        <end position="288"/>
    </location>
</feature>
<dbReference type="Proteomes" id="UP001407405">
    <property type="component" value="Unassembled WGS sequence"/>
</dbReference>
<dbReference type="CDD" id="cd06261">
    <property type="entry name" value="TM_PBP2"/>
    <property type="match status" value="1"/>
</dbReference>
<name>A0ABU9VST7_9CLOT</name>
<proteinExistence type="inferred from homology"/>